<dbReference type="PANTHER" id="PTHR46211">
    <property type="entry name" value="GLYCEROPHOSPHORYL DIESTER PHOSPHODIESTERASE"/>
    <property type="match status" value="1"/>
</dbReference>
<comment type="caution">
    <text evidence="2">The sequence shown here is derived from an EMBL/GenBank/DDBJ whole genome shotgun (WGS) entry which is preliminary data.</text>
</comment>
<evidence type="ECO:0000313" key="3">
    <source>
        <dbReference type="Proteomes" id="UP001222770"/>
    </source>
</evidence>
<dbReference type="Pfam" id="PF03009">
    <property type="entry name" value="GDPD"/>
    <property type="match status" value="1"/>
</dbReference>
<dbReference type="InterPro" id="IPR030395">
    <property type="entry name" value="GP_PDE_dom"/>
</dbReference>
<sequence length="258" mass="28267">MLFLLFALLDRWLAPAPDGRRIGWLKGVTYAHRGLHGAGATENAPTAFIRAVEAGYGIECDVQRSSDGQAMVFHDWELDRLTADSGPVVERGSAQLGKTPLKGGEDTIPTLRQVLDLVDGRVPLLIEVKSKREMHVAPLCLAVRRQLEGYRGPVAVMSFDPRVSRWYARYSPNTVRGLVVTEDGARRTSLAKMRRHLALWTARPDFLAYDVRDLPSPFAAAQRRRGLPVLTWTVRSAELAERAAACADGAIAEGGGIG</sequence>
<dbReference type="PANTHER" id="PTHR46211:SF1">
    <property type="entry name" value="GLYCEROPHOSPHODIESTER PHOSPHODIESTERASE, CYTOPLASMIC"/>
    <property type="match status" value="1"/>
</dbReference>
<dbReference type="EMBL" id="JAROCY010000008">
    <property type="protein sequence ID" value="MDF8333635.1"/>
    <property type="molecule type" value="Genomic_DNA"/>
</dbReference>
<feature type="domain" description="GP-PDE" evidence="1">
    <location>
        <begin position="27"/>
        <end position="258"/>
    </location>
</feature>
<keyword evidence="3" id="KW-1185">Reference proteome</keyword>
<name>A0ABT6CI86_9SPHN</name>
<accession>A0ABT6CI86</accession>
<dbReference type="Proteomes" id="UP001222770">
    <property type="component" value="Unassembled WGS sequence"/>
</dbReference>
<gene>
    <name evidence="2" type="ORF">POM99_10520</name>
</gene>
<dbReference type="InterPro" id="IPR017946">
    <property type="entry name" value="PLC-like_Pdiesterase_TIM-brl"/>
</dbReference>
<evidence type="ECO:0000259" key="1">
    <source>
        <dbReference type="PROSITE" id="PS51704"/>
    </source>
</evidence>
<evidence type="ECO:0000313" key="2">
    <source>
        <dbReference type="EMBL" id="MDF8333635.1"/>
    </source>
</evidence>
<dbReference type="Gene3D" id="3.20.20.190">
    <property type="entry name" value="Phosphatidylinositol (PI) phosphodiesterase"/>
    <property type="match status" value="1"/>
</dbReference>
<dbReference type="PROSITE" id="PS51704">
    <property type="entry name" value="GP_PDE"/>
    <property type="match status" value="1"/>
</dbReference>
<reference evidence="2 3" key="1">
    <citation type="submission" date="2023-03" db="EMBL/GenBank/DDBJ databases">
        <title>Novosphingobium cyanobacteriorum sp. nov., isolated from a eutrophic reservoir during the Microcystis bloom period.</title>
        <authorList>
            <person name="Kang M."/>
            <person name="Le V."/>
            <person name="Ko S.-R."/>
            <person name="Lee S.-A."/>
            <person name="Ahn C.-Y."/>
        </authorList>
    </citation>
    <scope>NUCLEOTIDE SEQUENCE [LARGE SCALE GENOMIC DNA]</scope>
    <source>
        <strain evidence="2 3">HBC54</strain>
    </source>
</reference>
<dbReference type="RefSeq" id="WP_277277509.1">
    <property type="nucleotide sequence ID" value="NZ_JAROCY010000008.1"/>
</dbReference>
<proteinExistence type="predicted"/>
<dbReference type="SUPFAM" id="SSF51695">
    <property type="entry name" value="PLC-like phosphodiesterases"/>
    <property type="match status" value="1"/>
</dbReference>
<organism evidence="2 3">
    <name type="scientific">Novosphingobium cyanobacteriorum</name>
    <dbReference type="NCBI Taxonomy" id="3024215"/>
    <lineage>
        <taxon>Bacteria</taxon>
        <taxon>Pseudomonadati</taxon>
        <taxon>Pseudomonadota</taxon>
        <taxon>Alphaproteobacteria</taxon>
        <taxon>Sphingomonadales</taxon>
        <taxon>Sphingomonadaceae</taxon>
        <taxon>Novosphingobium</taxon>
    </lineage>
</organism>
<protein>
    <submittedName>
        <fullName evidence="2">Glycerophosphodiester phosphodiesterase family protein</fullName>
    </submittedName>
</protein>